<feature type="domain" description="Putative Flp pilus-assembly TadG-like N-terminal" evidence="1">
    <location>
        <begin position="7"/>
        <end position="51"/>
    </location>
</feature>
<dbReference type="InterPro" id="IPR028087">
    <property type="entry name" value="Tad_N"/>
</dbReference>
<evidence type="ECO:0000259" key="1">
    <source>
        <dbReference type="Pfam" id="PF13400"/>
    </source>
</evidence>
<protein>
    <recommendedName>
        <fullName evidence="1">Putative Flp pilus-assembly TadG-like N-terminal domain-containing protein</fullName>
    </recommendedName>
</protein>
<dbReference type="EMBL" id="NUWN01000008">
    <property type="protein sequence ID" value="PFK47105.1"/>
    <property type="molecule type" value="Genomic_DNA"/>
</dbReference>
<gene>
    <name evidence="2" type="ORF">COI93_02215</name>
</gene>
<dbReference type="AlphaFoldDB" id="A0A2B0N1B5"/>
<sequence length="215" mass="23571">MRKNEKGNVTLFTLGSLTVIVLAFAMIFGASTVLAMKQKATTAAQQASLAASDEIFNELIPIAESFSALDPLLKERYVKKYAEISAKKPDWGERAKKRKTWSDILAEGGFPPEMEKQLIERLPPARANAEMKAKKIIGANGGKFQEIAWGKDGMPKVFVTASVDVGFQFVDKLLKEKKKFTIDSEAAGPNLPFINPISSLAPTHNESNQNGQPLF</sequence>
<reference evidence="2 3" key="1">
    <citation type="submission" date="2017-09" db="EMBL/GenBank/DDBJ databases">
        <title>Large-scale bioinformatics analysis of Bacillus genomes uncovers conserved roles of natural products in bacterial physiology.</title>
        <authorList>
            <consortium name="Agbiome Team Llc"/>
            <person name="Bleich R.M."/>
            <person name="Grubbs K.J."/>
            <person name="Santa Maria K.C."/>
            <person name="Allen S.E."/>
            <person name="Farag S."/>
            <person name="Shank E.A."/>
            <person name="Bowers A."/>
        </authorList>
    </citation>
    <scope>NUCLEOTIDE SEQUENCE [LARGE SCALE GENOMIC DNA]</scope>
    <source>
        <strain evidence="2 3">AFS083043</strain>
    </source>
</reference>
<evidence type="ECO:0000313" key="3">
    <source>
        <dbReference type="Proteomes" id="UP000242656"/>
    </source>
</evidence>
<proteinExistence type="predicted"/>
<evidence type="ECO:0000313" key="2">
    <source>
        <dbReference type="EMBL" id="PFK47105.1"/>
    </source>
</evidence>
<dbReference type="Proteomes" id="UP000242656">
    <property type="component" value="Unassembled WGS sequence"/>
</dbReference>
<accession>A0A2B0N1B5</accession>
<dbReference type="RefSeq" id="WP_098489469.1">
    <property type="nucleotide sequence ID" value="NZ_NUWN01000008.1"/>
</dbReference>
<comment type="caution">
    <text evidence="2">The sequence shown here is derived from an EMBL/GenBank/DDBJ whole genome shotgun (WGS) entry which is preliminary data.</text>
</comment>
<name>A0A2B0N1B5_BACCE</name>
<organism evidence="2 3">
    <name type="scientific">Bacillus cereus</name>
    <dbReference type="NCBI Taxonomy" id="1396"/>
    <lineage>
        <taxon>Bacteria</taxon>
        <taxon>Bacillati</taxon>
        <taxon>Bacillota</taxon>
        <taxon>Bacilli</taxon>
        <taxon>Bacillales</taxon>
        <taxon>Bacillaceae</taxon>
        <taxon>Bacillus</taxon>
        <taxon>Bacillus cereus group</taxon>
    </lineage>
</organism>
<dbReference type="Pfam" id="PF13400">
    <property type="entry name" value="Tad"/>
    <property type="match status" value="1"/>
</dbReference>